<evidence type="ECO:0000313" key="5">
    <source>
        <dbReference type="Proteomes" id="UP000002051"/>
    </source>
</evidence>
<dbReference type="STRING" id="3880.A0A072U388"/>
<reference evidence="3" key="4">
    <citation type="journal article" date="2018" name="Nat. Plants">
        <title>Whole-genome landscape of Medicago truncatula symbiotic genes.</title>
        <authorList>
            <person name="Pecrix Y."/>
            <person name="Gamas P."/>
            <person name="Carrere S."/>
        </authorList>
    </citation>
    <scope>NUCLEOTIDE SEQUENCE</scope>
    <source>
        <tissue evidence="3">Leaves</tissue>
    </source>
</reference>
<gene>
    <name evidence="2" type="ordered locus">MTR_7g105660</name>
    <name evidence="3" type="ORF">MtrunA17_Chr7g0267041</name>
</gene>
<reference evidence="2 5" key="1">
    <citation type="journal article" date="2011" name="Nature">
        <title>The Medicago genome provides insight into the evolution of rhizobial symbioses.</title>
        <authorList>
            <person name="Young N.D."/>
            <person name="Debelle F."/>
            <person name="Oldroyd G.E."/>
            <person name="Geurts R."/>
            <person name="Cannon S.B."/>
            <person name="Udvardi M.K."/>
            <person name="Benedito V.A."/>
            <person name="Mayer K.F."/>
            <person name="Gouzy J."/>
            <person name="Schoof H."/>
            <person name="Van de Peer Y."/>
            <person name="Proost S."/>
            <person name="Cook D.R."/>
            <person name="Meyers B.C."/>
            <person name="Spannagl M."/>
            <person name="Cheung F."/>
            <person name="De Mita S."/>
            <person name="Krishnakumar V."/>
            <person name="Gundlach H."/>
            <person name="Zhou S."/>
            <person name="Mudge J."/>
            <person name="Bharti A.K."/>
            <person name="Murray J.D."/>
            <person name="Naoumkina M.A."/>
            <person name="Rosen B."/>
            <person name="Silverstein K.A."/>
            <person name="Tang H."/>
            <person name="Rombauts S."/>
            <person name="Zhao P.X."/>
            <person name="Zhou P."/>
            <person name="Barbe V."/>
            <person name="Bardou P."/>
            <person name="Bechner M."/>
            <person name="Bellec A."/>
            <person name="Berger A."/>
            <person name="Berges H."/>
            <person name="Bidwell S."/>
            <person name="Bisseling T."/>
            <person name="Choisne N."/>
            <person name="Couloux A."/>
            <person name="Denny R."/>
            <person name="Deshpande S."/>
            <person name="Dai X."/>
            <person name="Doyle J.J."/>
            <person name="Dudez A.M."/>
            <person name="Farmer A.D."/>
            <person name="Fouteau S."/>
            <person name="Franken C."/>
            <person name="Gibelin C."/>
            <person name="Gish J."/>
            <person name="Goldstein S."/>
            <person name="Gonzalez A.J."/>
            <person name="Green P.J."/>
            <person name="Hallab A."/>
            <person name="Hartog M."/>
            <person name="Hua A."/>
            <person name="Humphray S.J."/>
            <person name="Jeong D.H."/>
            <person name="Jing Y."/>
            <person name="Jocker A."/>
            <person name="Kenton S.M."/>
            <person name="Kim D.J."/>
            <person name="Klee K."/>
            <person name="Lai H."/>
            <person name="Lang C."/>
            <person name="Lin S."/>
            <person name="Macmil S.L."/>
            <person name="Magdelenat G."/>
            <person name="Matthews L."/>
            <person name="McCorrison J."/>
            <person name="Monaghan E.L."/>
            <person name="Mun J.H."/>
            <person name="Najar F.Z."/>
            <person name="Nicholson C."/>
            <person name="Noirot C."/>
            <person name="O'Bleness M."/>
            <person name="Paule C.R."/>
            <person name="Poulain J."/>
            <person name="Prion F."/>
            <person name="Qin B."/>
            <person name="Qu C."/>
            <person name="Retzel E.F."/>
            <person name="Riddle C."/>
            <person name="Sallet E."/>
            <person name="Samain S."/>
            <person name="Samson N."/>
            <person name="Sanders I."/>
            <person name="Saurat O."/>
            <person name="Scarpelli C."/>
            <person name="Schiex T."/>
            <person name="Segurens B."/>
            <person name="Severin A.J."/>
            <person name="Sherrier D.J."/>
            <person name="Shi R."/>
            <person name="Sims S."/>
            <person name="Singer S.R."/>
            <person name="Sinharoy S."/>
            <person name="Sterck L."/>
            <person name="Viollet A."/>
            <person name="Wang B.B."/>
            <person name="Wang K."/>
            <person name="Wang M."/>
            <person name="Wang X."/>
            <person name="Warfsmann J."/>
            <person name="Weissenbach J."/>
            <person name="White D.D."/>
            <person name="White J.D."/>
            <person name="Wiley G.B."/>
            <person name="Wincker P."/>
            <person name="Xing Y."/>
            <person name="Yang L."/>
            <person name="Yao Z."/>
            <person name="Ying F."/>
            <person name="Zhai J."/>
            <person name="Zhou L."/>
            <person name="Zuber A."/>
            <person name="Denarie J."/>
            <person name="Dixon R.A."/>
            <person name="May G.D."/>
            <person name="Schwartz D.C."/>
            <person name="Rogers J."/>
            <person name="Quetier F."/>
            <person name="Town C.D."/>
            <person name="Roe B.A."/>
        </authorList>
    </citation>
    <scope>NUCLEOTIDE SEQUENCE [LARGE SCALE GENOMIC DNA]</scope>
    <source>
        <strain evidence="2">A17</strain>
        <strain evidence="4 5">cv. Jemalong A17</strain>
    </source>
</reference>
<dbReference type="AlphaFoldDB" id="A0A072U388"/>
<dbReference type="EMBL" id="PSQE01000007">
    <property type="protein sequence ID" value="RHN48744.1"/>
    <property type="molecule type" value="Genomic_DNA"/>
</dbReference>
<evidence type="ECO:0000313" key="4">
    <source>
        <dbReference type="EnsemblPlants" id="KEH24189"/>
    </source>
</evidence>
<feature type="compositionally biased region" description="Polar residues" evidence="1">
    <location>
        <begin position="14"/>
        <end position="25"/>
    </location>
</feature>
<dbReference type="PaxDb" id="3880-AES83010"/>
<feature type="region of interest" description="Disordered" evidence="1">
    <location>
        <begin position="1"/>
        <end position="25"/>
    </location>
</feature>
<dbReference type="Proteomes" id="UP000265566">
    <property type="component" value="Chromosome 7"/>
</dbReference>
<dbReference type="HOGENOM" id="CLU_673317_0_0_1"/>
<accession>A0A072U388</accession>
<dbReference type="EnsemblPlants" id="KEH24189">
    <property type="protein sequence ID" value="KEH24189"/>
    <property type="gene ID" value="MTR_7g105660"/>
</dbReference>
<dbReference type="EC" id="2.3.1.48" evidence="3"/>
<keyword evidence="3" id="KW-0012">Acyltransferase</keyword>
<dbReference type="EMBL" id="CM001223">
    <property type="protein sequence ID" value="KEH24189.1"/>
    <property type="molecule type" value="Genomic_DNA"/>
</dbReference>
<dbReference type="eggNOG" id="KOG1778">
    <property type="taxonomic scope" value="Eukaryota"/>
</dbReference>
<proteinExistence type="predicted"/>
<organism evidence="2 5">
    <name type="scientific">Medicago truncatula</name>
    <name type="common">Barrel medic</name>
    <name type="synonym">Medicago tribuloides</name>
    <dbReference type="NCBI Taxonomy" id="3880"/>
    <lineage>
        <taxon>Eukaryota</taxon>
        <taxon>Viridiplantae</taxon>
        <taxon>Streptophyta</taxon>
        <taxon>Embryophyta</taxon>
        <taxon>Tracheophyta</taxon>
        <taxon>Spermatophyta</taxon>
        <taxon>Magnoliopsida</taxon>
        <taxon>eudicotyledons</taxon>
        <taxon>Gunneridae</taxon>
        <taxon>Pentapetalae</taxon>
        <taxon>rosids</taxon>
        <taxon>fabids</taxon>
        <taxon>Fabales</taxon>
        <taxon>Fabaceae</taxon>
        <taxon>Papilionoideae</taxon>
        <taxon>50 kb inversion clade</taxon>
        <taxon>NPAAA clade</taxon>
        <taxon>Hologalegina</taxon>
        <taxon>IRL clade</taxon>
        <taxon>Trifolieae</taxon>
        <taxon>Medicago</taxon>
    </lineage>
</organism>
<reference evidence="4" key="3">
    <citation type="submission" date="2015-04" db="UniProtKB">
        <authorList>
            <consortium name="EnsemblPlants"/>
        </authorList>
    </citation>
    <scope>IDENTIFICATION</scope>
    <source>
        <strain evidence="4">cv. Jemalong A17</strain>
    </source>
</reference>
<sequence>MNQQADIPGHISRQVPNQAGSQLPGQTQLNVNALPAQMPSLGGSAINTEFLRARTLIRDRIYEMLLQRHAIPVSEMQKRRIKDLSKCLEEGLLKDSLSKEDYMNLDTLQSRLTNFLRQAAMCNHNKQNPQLVSSSPMCTMTSTPGMSHGSNSSMAVASSTDASMIFSSGCHRIVSTSFNSVNMLPTGGMVCSSKDHKDVRTCSRADIQRGTQSSRVPGQTQLTGNVLPSQMLSLGGSTINMDPEEFLRARSFIQERIFVILMQRHQQPINEMQKRRIKNLSKHLEEGMLKASLTMKDYMSLRTLESHLSIFLRRATMLGSSKAHNDVSTKKVLQTKTLKDIPATTFPTGDHVEPPPKQTLVKQVIVALPSRSPILTESNQLKDEAVVVSQNAIEVDVENVQTPVKNDVH</sequence>
<dbReference type="GO" id="GO:0061733">
    <property type="term" value="F:protein-lysine-acetyltransferase activity"/>
    <property type="evidence" value="ECO:0007669"/>
    <property type="project" value="UniProtKB-EC"/>
</dbReference>
<name>A0A072U388_MEDTR</name>
<reference evidence="2 5" key="2">
    <citation type="journal article" date="2014" name="BMC Genomics">
        <title>An improved genome release (version Mt4.0) for the model legume Medicago truncatula.</title>
        <authorList>
            <person name="Tang H."/>
            <person name="Krishnakumar V."/>
            <person name="Bidwell S."/>
            <person name="Rosen B."/>
            <person name="Chan A."/>
            <person name="Zhou S."/>
            <person name="Gentzbittel L."/>
            <person name="Childs K.L."/>
            <person name="Yandell M."/>
            <person name="Gundlach H."/>
            <person name="Mayer K.F."/>
            <person name="Schwartz D.C."/>
            <person name="Town C.D."/>
        </authorList>
    </citation>
    <scope>GENOME REANNOTATION</scope>
    <source>
        <strain evidence="2">A17</strain>
        <strain evidence="4 5">cv. Jemalong A17</strain>
    </source>
</reference>
<keyword evidence="3" id="KW-0808">Transferase</keyword>
<protein>
    <submittedName>
        <fullName evidence="3">Putative histone acetyltransferase</fullName>
        <ecNumber evidence="3">2.3.1.48</ecNumber>
    </submittedName>
</protein>
<dbReference type="Proteomes" id="UP000002051">
    <property type="component" value="Unassembled WGS sequence"/>
</dbReference>
<evidence type="ECO:0000313" key="3">
    <source>
        <dbReference type="EMBL" id="RHN48744.1"/>
    </source>
</evidence>
<dbReference type="Gramene" id="rna43494">
    <property type="protein sequence ID" value="RHN48744.1"/>
    <property type="gene ID" value="gene43494"/>
</dbReference>
<evidence type="ECO:0000313" key="2">
    <source>
        <dbReference type="EMBL" id="KEH24189.1"/>
    </source>
</evidence>
<evidence type="ECO:0000256" key="1">
    <source>
        <dbReference type="SAM" id="MobiDB-lite"/>
    </source>
</evidence>
<keyword evidence="5" id="KW-1185">Reference proteome</keyword>